<dbReference type="Proteomes" id="UP000679749">
    <property type="component" value="Unassembled WGS sequence"/>
</dbReference>
<gene>
    <name evidence="1" type="ORF">KHA99_08295</name>
</gene>
<evidence type="ECO:0000313" key="1">
    <source>
        <dbReference type="EMBL" id="MBS4212441.1"/>
    </source>
</evidence>
<protein>
    <submittedName>
        <fullName evidence="1">Uncharacterized protein</fullName>
    </submittedName>
</protein>
<dbReference type="EMBL" id="JAGYPF010000002">
    <property type="protein sequence ID" value="MBS4212441.1"/>
    <property type="molecule type" value="Genomic_DNA"/>
</dbReference>
<keyword evidence="2" id="KW-1185">Reference proteome</keyword>
<evidence type="ECO:0000313" key="2">
    <source>
        <dbReference type="Proteomes" id="UP000679749"/>
    </source>
</evidence>
<organism evidence="1 2">
    <name type="scientific">Neobacillus rhizophilus</name>
    <dbReference type="NCBI Taxonomy" id="2833579"/>
    <lineage>
        <taxon>Bacteria</taxon>
        <taxon>Bacillati</taxon>
        <taxon>Bacillota</taxon>
        <taxon>Bacilli</taxon>
        <taxon>Bacillales</taxon>
        <taxon>Bacillaceae</taxon>
        <taxon>Neobacillus</taxon>
    </lineage>
</organism>
<proteinExistence type="predicted"/>
<reference evidence="1" key="1">
    <citation type="submission" date="2021-05" db="EMBL/GenBank/DDBJ databases">
        <title>Novel Bacillus species.</title>
        <authorList>
            <person name="Liu G."/>
        </authorList>
    </citation>
    <scope>NUCLEOTIDE SEQUENCE</scope>
    <source>
        <strain evidence="1">FJAT-49825</strain>
    </source>
</reference>
<sequence>MQIPINENIADLTLLKAIDEEINDCHLRDLAVALGEEQIFSLLNSMVQDSNFIVGFAFNNITYELQKNDYTDLFLPDHKLSFKKPLNPFIRMKLIKALKRAFEVYEVKADSREVHITFYGNEGPFANSLNEVQYSTNKVLVPYIKDNLQRVGIKDYHVKLRIAKLY</sequence>
<comment type="caution">
    <text evidence="1">The sequence shown here is derived from an EMBL/GenBank/DDBJ whole genome shotgun (WGS) entry which is preliminary data.</text>
</comment>
<dbReference type="RefSeq" id="WP_213116997.1">
    <property type="nucleotide sequence ID" value="NZ_JAGYPF010000002.1"/>
</dbReference>
<dbReference type="AlphaFoldDB" id="A0A942U4T3"/>
<accession>A0A942U4T3</accession>
<name>A0A942U4T3_9BACI</name>